<proteinExistence type="predicted"/>
<dbReference type="InterPro" id="IPR009061">
    <property type="entry name" value="DNA-bd_dom_put_sf"/>
</dbReference>
<gene>
    <name evidence="1" type="ORF">KJ970_13240</name>
</gene>
<organism evidence="1 2">
    <name type="scientific">Eiseniibacteriota bacterium</name>
    <dbReference type="NCBI Taxonomy" id="2212470"/>
    <lineage>
        <taxon>Bacteria</taxon>
        <taxon>Candidatus Eiseniibacteriota</taxon>
    </lineage>
</organism>
<dbReference type="InterPro" id="IPR036388">
    <property type="entry name" value="WH-like_DNA-bd_sf"/>
</dbReference>
<dbReference type="Proteomes" id="UP000777784">
    <property type="component" value="Unassembled WGS sequence"/>
</dbReference>
<reference evidence="1" key="1">
    <citation type="submission" date="2021-05" db="EMBL/GenBank/DDBJ databases">
        <title>Energy efficiency and biological interactions define the core microbiome of deep oligotrophic groundwater.</title>
        <authorList>
            <person name="Mehrshad M."/>
            <person name="Lopez-Fernandez M."/>
            <person name="Bell E."/>
            <person name="Bernier-Latmani R."/>
            <person name="Bertilsson S."/>
            <person name="Dopson M."/>
        </authorList>
    </citation>
    <scope>NUCLEOTIDE SEQUENCE</scope>
    <source>
        <strain evidence="1">Modern_marine.mb.64</strain>
    </source>
</reference>
<sequence>MDLNKVQVAEVFKVNRSTVDTWIRRGCPAKKDGRQWSFDVGSVVEWLIEREKTPHELDLSRERARLAAAQAEKTELEIQKIRGETVSTEEVELAVSVMLMNFRTRMLSIPSKLSLRLTGLKNTAKIELMLKEAVGEALEEISEYKAYPD</sequence>
<dbReference type="EMBL" id="JAHJDP010000077">
    <property type="protein sequence ID" value="MBU2691879.1"/>
    <property type="molecule type" value="Genomic_DNA"/>
</dbReference>
<name>A0A948S122_UNCEI</name>
<evidence type="ECO:0000313" key="1">
    <source>
        <dbReference type="EMBL" id="MBU2691879.1"/>
    </source>
</evidence>
<dbReference type="SUPFAM" id="SSF46955">
    <property type="entry name" value="Putative DNA-binding domain"/>
    <property type="match status" value="1"/>
</dbReference>
<accession>A0A948S122</accession>
<evidence type="ECO:0000313" key="2">
    <source>
        <dbReference type="Proteomes" id="UP000777784"/>
    </source>
</evidence>
<dbReference type="AlphaFoldDB" id="A0A948S122"/>
<comment type="caution">
    <text evidence="1">The sequence shown here is derived from an EMBL/GenBank/DDBJ whole genome shotgun (WGS) entry which is preliminary data.</text>
</comment>
<dbReference type="Gene3D" id="1.10.10.10">
    <property type="entry name" value="Winged helix-like DNA-binding domain superfamily/Winged helix DNA-binding domain"/>
    <property type="match status" value="1"/>
</dbReference>
<protein>
    <submittedName>
        <fullName evidence="1">Terminase small subunit</fullName>
    </submittedName>
</protein>